<keyword evidence="8 12" id="KW-0457">Lysine biosynthesis</keyword>
<dbReference type="EMBL" id="JAEPRJ010000001">
    <property type="protein sequence ID" value="MBK5898048.1"/>
    <property type="molecule type" value="Genomic_DNA"/>
</dbReference>
<evidence type="ECO:0000256" key="11">
    <source>
        <dbReference type="ARBA" id="ARBA00047836"/>
    </source>
</evidence>
<comment type="caution">
    <text evidence="14">The sequence shown here is derived from an EMBL/GenBank/DDBJ whole genome shotgun (WGS) entry which is preliminary data.</text>
</comment>
<evidence type="ECO:0000256" key="3">
    <source>
        <dbReference type="ARBA" id="ARBA00007592"/>
    </source>
</evidence>
<comment type="catalytic activity">
    <reaction evidence="11 12">
        <text>L-aspartate 4-semialdehyde + pyruvate = (2S,4S)-4-hydroxy-2,3,4,5-tetrahydrodipicolinate + H2O + H(+)</text>
        <dbReference type="Rhea" id="RHEA:34171"/>
        <dbReference type="ChEBI" id="CHEBI:15361"/>
        <dbReference type="ChEBI" id="CHEBI:15377"/>
        <dbReference type="ChEBI" id="CHEBI:15378"/>
        <dbReference type="ChEBI" id="CHEBI:67139"/>
        <dbReference type="ChEBI" id="CHEBI:537519"/>
        <dbReference type="EC" id="4.3.3.7"/>
    </reaction>
</comment>
<evidence type="ECO:0000256" key="5">
    <source>
        <dbReference type="ARBA" id="ARBA00022490"/>
    </source>
</evidence>
<protein>
    <recommendedName>
        <fullName evidence="4 12">4-hydroxy-tetrahydrodipicolinate synthase</fullName>
        <shortName evidence="12">HTPA synthase</shortName>
        <ecNumber evidence="4 12">4.3.3.7</ecNumber>
    </recommendedName>
</protein>
<evidence type="ECO:0000313" key="14">
    <source>
        <dbReference type="EMBL" id="MBK5898048.1"/>
    </source>
</evidence>
<dbReference type="SMART" id="SM01130">
    <property type="entry name" value="DHDPS"/>
    <property type="match status" value="1"/>
</dbReference>
<feature type="site" description="Part of a proton relay during catalysis" evidence="12">
    <location>
        <position position="109"/>
    </location>
</feature>
<evidence type="ECO:0000256" key="12">
    <source>
        <dbReference type="HAMAP-Rule" id="MF_00418"/>
    </source>
</evidence>
<dbReference type="InterPro" id="IPR005263">
    <property type="entry name" value="DapA"/>
</dbReference>
<feature type="site" description="Part of a proton relay during catalysis" evidence="12">
    <location>
        <position position="46"/>
    </location>
</feature>
<dbReference type="PROSITE" id="PS00665">
    <property type="entry name" value="DHDPS_1"/>
    <property type="match status" value="1"/>
</dbReference>
<gene>
    <name evidence="12" type="primary">dapA</name>
    <name evidence="14" type="ORF">JJN12_09725</name>
</gene>
<dbReference type="InterPro" id="IPR013785">
    <property type="entry name" value="Aldolase_TIM"/>
</dbReference>
<keyword evidence="9 12" id="KW-0456">Lyase</keyword>
<keyword evidence="15" id="KW-1185">Reference proteome</keyword>
<dbReference type="RefSeq" id="WP_208429493.1">
    <property type="nucleotide sequence ID" value="NZ_JAEPRJ010000001.1"/>
</dbReference>
<evidence type="ECO:0000256" key="6">
    <source>
        <dbReference type="ARBA" id="ARBA00022605"/>
    </source>
</evidence>
<keyword evidence="5 12" id="KW-0963">Cytoplasm</keyword>
<feature type="binding site" evidence="12">
    <location>
        <position position="47"/>
    </location>
    <ligand>
        <name>pyruvate</name>
        <dbReference type="ChEBI" id="CHEBI:15361"/>
    </ligand>
</feature>
<comment type="pathway">
    <text evidence="2 12">Amino-acid biosynthesis; L-lysine biosynthesis via DAP pathway; (S)-tetrahydrodipicolinate from L-aspartate: step 3/4.</text>
</comment>
<evidence type="ECO:0000256" key="10">
    <source>
        <dbReference type="ARBA" id="ARBA00023270"/>
    </source>
</evidence>
<keyword evidence="10 12" id="KW-0704">Schiff base</keyword>
<evidence type="ECO:0000256" key="9">
    <source>
        <dbReference type="ARBA" id="ARBA00023239"/>
    </source>
</evidence>
<comment type="subcellular location">
    <subcellularLocation>
        <location evidence="12">Cytoplasm</location>
    </subcellularLocation>
</comment>
<dbReference type="EC" id="4.3.3.7" evidence="4 12"/>
<evidence type="ECO:0000256" key="13">
    <source>
        <dbReference type="PIRNR" id="PIRNR001365"/>
    </source>
</evidence>
<sequence>MSLFEGVATALITPFCPDGSVNYAKLEELINKQIEDGVDGLVICGTTGESATLTEKEHMDVIRESVKFVNGRVPVIAGTGSNCTQTAIEMSKEAEEYGADGLLLVSPYYNKATAEGLYEHFADTANAVKIPVILYNIAGRTGINIEPETIYKLARDVKNIVAVKEASGNISQIAKIAALTKDLDFDIYSGNDDQVIAICAMGGKGVISVASHVIPKQMHDMVMSFRAGDTKKALDIQNRYLSLINTLFIDVNPIPVKEAMNLLGHEVGGFRKPLTPMSEAHREILRSEMINAGLL</sequence>
<dbReference type="PANTHER" id="PTHR12128:SF66">
    <property type="entry name" value="4-HYDROXY-2-OXOGLUTARATE ALDOLASE, MITOCHONDRIAL"/>
    <property type="match status" value="1"/>
</dbReference>
<dbReference type="InterPro" id="IPR002220">
    <property type="entry name" value="DapA-like"/>
</dbReference>
<evidence type="ECO:0000256" key="7">
    <source>
        <dbReference type="ARBA" id="ARBA00022915"/>
    </source>
</evidence>
<dbReference type="Proteomes" id="UP000604730">
    <property type="component" value="Unassembled WGS sequence"/>
</dbReference>
<dbReference type="Pfam" id="PF00701">
    <property type="entry name" value="DHDPS"/>
    <property type="match status" value="1"/>
</dbReference>
<evidence type="ECO:0000256" key="2">
    <source>
        <dbReference type="ARBA" id="ARBA00005120"/>
    </source>
</evidence>
<dbReference type="PANTHER" id="PTHR12128">
    <property type="entry name" value="DIHYDRODIPICOLINATE SYNTHASE"/>
    <property type="match status" value="1"/>
</dbReference>
<feature type="binding site" evidence="12">
    <location>
        <position position="207"/>
    </location>
    <ligand>
        <name>pyruvate</name>
        <dbReference type="ChEBI" id="CHEBI:15361"/>
    </ligand>
</feature>
<comment type="subunit">
    <text evidence="12">Homotetramer; dimer of dimers.</text>
</comment>
<organism evidence="14 15">
    <name type="scientific">Catonella massiliensis</name>
    <dbReference type="NCBI Taxonomy" id="2799636"/>
    <lineage>
        <taxon>Bacteria</taxon>
        <taxon>Bacillati</taxon>
        <taxon>Bacillota</taxon>
        <taxon>Clostridia</taxon>
        <taxon>Lachnospirales</taxon>
        <taxon>Lachnospiraceae</taxon>
        <taxon>Catonella</taxon>
    </lineage>
</organism>
<name>A0ABS1J1M9_9FIRM</name>
<dbReference type="SUPFAM" id="SSF51569">
    <property type="entry name" value="Aldolase"/>
    <property type="match status" value="1"/>
</dbReference>
<dbReference type="InterPro" id="IPR020624">
    <property type="entry name" value="Schiff_base-form_aldolases_CS"/>
</dbReference>
<dbReference type="PRINTS" id="PR00146">
    <property type="entry name" value="DHPICSNTHASE"/>
</dbReference>
<feature type="active site" description="Proton donor/acceptor" evidence="12">
    <location>
        <position position="135"/>
    </location>
</feature>
<evidence type="ECO:0000256" key="8">
    <source>
        <dbReference type="ARBA" id="ARBA00023154"/>
    </source>
</evidence>
<dbReference type="GO" id="GO:0008840">
    <property type="term" value="F:4-hydroxy-tetrahydrodipicolinate synthase activity"/>
    <property type="evidence" value="ECO:0007669"/>
    <property type="project" value="UniProtKB-EC"/>
</dbReference>
<feature type="active site" description="Schiff-base intermediate with substrate" evidence="12">
    <location>
        <position position="164"/>
    </location>
</feature>
<keyword evidence="6 12" id="KW-0028">Amino-acid biosynthesis</keyword>
<evidence type="ECO:0000313" key="15">
    <source>
        <dbReference type="Proteomes" id="UP000604730"/>
    </source>
</evidence>
<comment type="function">
    <text evidence="1 12">Catalyzes the condensation of (S)-aspartate-beta-semialdehyde [(S)-ASA] and pyruvate to 4-hydroxy-tetrahydrodipicolinate (HTPA).</text>
</comment>
<dbReference type="HAMAP" id="MF_00418">
    <property type="entry name" value="DapA"/>
    <property type="match status" value="1"/>
</dbReference>
<keyword evidence="7 12" id="KW-0220">Diaminopimelate biosynthesis</keyword>
<proteinExistence type="inferred from homology"/>
<comment type="similarity">
    <text evidence="3 12 13">Belongs to the DapA family.</text>
</comment>
<dbReference type="CDD" id="cd00950">
    <property type="entry name" value="DHDPS"/>
    <property type="match status" value="1"/>
</dbReference>
<dbReference type="Gene3D" id="3.20.20.70">
    <property type="entry name" value="Aldolase class I"/>
    <property type="match status" value="1"/>
</dbReference>
<reference evidence="14 15" key="1">
    <citation type="submission" date="2021-01" db="EMBL/GenBank/DDBJ databases">
        <title>Isolation and description of Catonella massiliensis sp. nov., a novel Catonella species, isolated from a stable periodontitis subject.</title>
        <authorList>
            <person name="Antezack A."/>
            <person name="Boxberger M."/>
            <person name="La Scola B."/>
            <person name="Monnet-Corti V."/>
        </authorList>
    </citation>
    <scope>NUCLEOTIDE SEQUENCE [LARGE SCALE GENOMIC DNA]</scope>
    <source>
        <strain evidence="14 15">Marseille-Q4567</strain>
    </source>
</reference>
<accession>A0ABS1J1M9</accession>
<dbReference type="NCBIfam" id="TIGR00674">
    <property type="entry name" value="dapA"/>
    <property type="match status" value="1"/>
</dbReference>
<evidence type="ECO:0000256" key="1">
    <source>
        <dbReference type="ARBA" id="ARBA00003294"/>
    </source>
</evidence>
<comment type="caution">
    <text evidence="12">Was originally thought to be a dihydrodipicolinate synthase (DHDPS), catalyzing the condensation of (S)-aspartate-beta-semialdehyde [(S)-ASA] and pyruvate to dihydrodipicolinate (DHDP). However, it was shown in E.coli that the product of the enzymatic reaction is not dihydrodipicolinate but in fact (4S)-4-hydroxy-2,3,4,5-tetrahydro-(2S)-dipicolinic acid (HTPA), and that the consecutive dehydration reaction leading to DHDP is not spontaneous but catalyzed by DapB.</text>
</comment>
<dbReference type="PIRSF" id="PIRSF001365">
    <property type="entry name" value="DHDPS"/>
    <property type="match status" value="1"/>
</dbReference>
<evidence type="ECO:0000256" key="4">
    <source>
        <dbReference type="ARBA" id="ARBA00012086"/>
    </source>
</evidence>